<name>A0A1Y1XSR9_9FUNG</name>
<organism evidence="2 3">
    <name type="scientific">Basidiobolus meristosporus CBS 931.73</name>
    <dbReference type="NCBI Taxonomy" id="1314790"/>
    <lineage>
        <taxon>Eukaryota</taxon>
        <taxon>Fungi</taxon>
        <taxon>Fungi incertae sedis</taxon>
        <taxon>Zoopagomycota</taxon>
        <taxon>Entomophthoromycotina</taxon>
        <taxon>Basidiobolomycetes</taxon>
        <taxon>Basidiobolales</taxon>
        <taxon>Basidiobolaceae</taxon>
        <taxon>Basidiobolus</taxon>
    </lineage>
</organism>
<accession>A0A1Y1XSR9</accession>
<dbReference type="EMBL" id="MCFE01000498">
    <property type="protein sequence ID" value="ORX88778.1"/>
    <property type="molecule type" value="Genomic_DNA"/>
</dbReference>
<keyword evidence="3" id="KW-1185">Reference proteome</keyword>
<dbReference type="AlphaFoldDB" id="A0A1Y1XSR9"/>
<comment type="caution">
    <text evidence="2">The sequence shown here is derived from an EMBL/GenBank/DDBJ whole genome shotgun (WGS) entry which is preliminary data.</text>
</comment>
<reference evidence="2 3" key="1">
    <citation type="submission" date="2016-07" db="EMBL/GenBank/DDBJ databases">
        <title>Pervasive Adenine N6-methylation of Active Genes in Fungi.</title>
        <authorList>
            <consortium name="DOE Joint Genome Institute"/>
            <person name="Mondo S.J."/>
            <person name="Dannebaum R.O."/>
            <person name="Kuo R.C."/>
            <person name="Labutti K."/>
            <person name="Haridas S."/>
            <person name="Kuo A."/>
            <person name="Salamov A."/>
            <person name="Ahrendt S.R."/>
            <person name="Lipzen A."/>
            <person name="Sullivan W."/>
            <person name="Andreopoulos W.B."/>
            <person name="Clum A."/>
            <person name="Lindquist E."/>
            <person name="Daum C."/>
            <person name="Ramamoorthy G.K."/>
            <person name="Gryganskyi A."/>
            <person name="Culley D."/>
            <person name="Magnuson J.K."/>
            <person name="James T.Y."/>
            <person name="O'Malley M.A."/>
            <person name="Stajich J.E."/>
            <person name="Spatafora J.W."/>
            <person name="Visel A."/>
            <person name="Grigoriev I.V."/>
        </authorList>
    </citation>
    <scope>NUCLEOTIDE SEQUENCE [LARGE SCALE GENOMIC DNA]</scope>
    <source>
        <strain evidence="2 3">CBS 931.73</strain>
    </source>
</reference>
<evidence type="ECO:0000313" key="2">
    <source>
        <dbReference type="EMBL" id="ORX88778.1"/>
    </source>
</evidence>
<dbReference type="Proteomes" id="UP000193498">
    <property type="component" value="Unassembled WGS sequence"/>
</dbReference>
<keyword evidence="1" id="KW-1133">Transmembrane helix</keyword>
<feature type="transmembrane region" description="Helical" evidence="1">
    <location>
        <begin position="14"/>
        <end position="34"/>
    </location>
</feature>
<keyword evidence="1" id="KW-0472">Membrane</keyword>
<feature type="transmembrane region" description="Helical" evidence="1">
    <location>
        <begin position="111"/>
        <end position="134"/>
    </location>
</feature>
<sequence length="185" mass="20589">MVIIVVVPNKFLDFIMVIVLSSLQLDILLVVKLVREDILLFLEQLVVTPTICSDSTAPIDPPHYQHSAMHFNNLLSFGCYALMYSTLGQAAPTSSPANRATPAPLHSYRLMVHLMVIIVVVPCSFLDFIMVIVLSSLQLDILLVVKLVREDILLFLEQLVVTPTIRSLKSHASGMIKWLQPSAQP</sequence>
<keyword evidence="1" id="KW-0812">Transmembrane</keyword>
<gene>
    <name evidence="2" type="ORF">K493DRAFT_359058</name>
</gene>
<dbReference type="InParanoid" id="A0A1Y1XSR9"/>
<protein>
    <submittedName>
        <fullName evidence="2">Uncharacterized protein</fullName>
    </submittedName>
</protein>
<evidence type="ECO:0000256" key="1">
    <source>
        <dbReference type="SAM" id="Phobius"/>
    </source>
</evidence>
<proteinExistence type="predicted"/>
<evidence type="ECO:0000313" key="3">
    <source>
        <dbReference type="Proteomes" id="UP000193498"/>
    </source>
</evidence>